<dbReference type="PANTHER" id="PTHR35566">
    <property type="entry name" value="BLR3599 PROTEIN"/>
    <property type="match status" value="1"/>
</dbReference>
<keyword evidence="2" id="KW-1185">Reference proteome</keyword>
<dbReference type="RefSeq" id="WP_219235291.1">
    <property type="nucleotide sequence ID" value="NZ_CP049362.1"/>
</dbReference>
<gene>
    <name evidence="1" type="primary">tssK</name>
    <name evidence="1" type="ORF">FE795_15785</name>
</gene>
<protein>
    <submittedName>
        <fullName evidence="1">Type VI secretion system baseplate subunit TssK</fullName>
    </submittedName>
</protein>
<organism evidence="1 2">
    <name type="scientific">Alcaligenes ammonioxydans</name>
    <dbReference type="NCBI Taxonomy" id="2582914"/>
    <lineage>
        <taxon>Bacteria</taxon>
        <taxon>Pseudomonadati</taxon>
        <taxon>Pseudomonadota</taxon>
        <taxon>Betaproteobacteria</taxon>
        <taxon>Burkholderiales</taxon>
        <taxon>Alcaligenaceae</taxon>
        <taxon>Alcaligenes</taxon>
    </lineage>
</organism>
<dbReference type="InterPro" id="IPR010263">
    <property type="entry name" value="T6SS_TssK"/>
</dbReference>
<dbReference type="PANTHER" id="PTHR35566:SF1">
    <property type="entry name" value="TYPE VI SECRETION SYSTEM BASEPLATE COMPONENT TSSK1"/>
    <property type="match status" value="1"/>
</dbReference>
<name>A0ABX8SWE1_9BURK</name>
<evidence type="ECO:0000313" key="1">
    <source>
        <dbReference type="EMBL" id="QXX80332.1"/>
    </source>
</evidence>
<dbReference type="Pfam" id="PF05936">
    <property type="entry name" value="T6SS_VasE"/>
    <property type="match status" value="1"/>
</dbReference>
<dbReference type="Proteomes" id="UP000826050">
    <property type="component" value="Chromosome"/>
</dbReference>
<evidence type="ECO:0000313" key="2">
    <source>
        <dbReference type="Proteomes" id="UP000826050"/>
    </source>
</evidence>
<accession>A0ABX8SWE1</accession>
<sequence>MDKVIWTEGLFLRPQHFQQMERYLEHYAQAGRRATQPFFWGFEALILDEQALSMGSVALREARGLLPDGTPFDSRPGAMQIAAWTAPELVRPERLMLVLPRPQAGRAEVQFDVSSARRSRYVVSEQDLYDSSGLSPEPCLSQLGRLQPVLLPESEVYEDSVAMPVARILERRSDRSLVLDPDFIAPVLSIQAHARLSVLSADVQALLQARAQALAQRLGPGGRGQGDVADFMMLELVNRYRAALWAMEQRAHVHPSELFQIWMELYGALATYTQDGRQPLVWPPYLHDDLAQSFLPLVLELRRALAVVLEQQAVSIALEDKGQGVRLAHIADRSLLQQAGFILAVQADLPAQTVRQHFAAQVKLGPVERIRDLVHLQLPGIGLQPLSVAPRALPYHAGFTYFELEKGGELWRQLEHNGALALHLAGDFPGLQLEFWAIRR</sequence>
<dbReference type="NCBIfam" id="TIGR03353">
    <property type="entry name" value="VI_chp_4"/>
    <property type="match status" value="1"/>
</dbReference>
<reference evidence="1 2" key="1">
    <citation type="submission" date="2020-02" db="EMBL/GenBank/DDBJ databases">
        <title>Partial ammonium oxidation to N2 by heterotrophic bacteria.</title>
        <authorList>
            <person name="Wu M."/>
        </authorList>
    </citation>
    <scope>NUCLEOTIDE SEQUENCE [LARGE SCALE GENOMIC DNA]</scope>
    <source>
        <strain evidence="1 2">HO-1</strain>
    </source>
</reference>
<proteinExistence type="predicted"/>
<dbReference type="EMBL" id="CP049362">
    <property type="protein sequence ID" value="QXX80332.1"/>
    <property type="molecule type" value="Genomic_DNA"/>
</dbReference>